<dbReference type="GO" id="GO:0009001">
    <property type="term" value="F:serine O-acetyltransferase activity"/>
    <property type="evidence" value="ECO:0007669"/>
    <property type="project" value="UniProtKB-EC"/>
</dbReference>
<dbReference type="FunFam" id="2.160.10.10:FF:000007">
    <property type="entry name" value="Serine acetyltransferase"/>
    <property type="match status" value="1"/>
</dbReference>
<evidence type="ECO:0000256" key="1">
    <source>
        <dbReference type="ARBA" id="ARBA00004876"/>
    </source>
</evidence>
<reference evidence="12" key="1">
    <citation type="submission" date="2020-11" db="EMBL/GenBank/DDBJ databases">
        <title>Halonatronomonas betainensis gen. nov., sp. nov. a novel haloalkaliphilic representative of the family Halanaerobiacae capable of betaine degradation.</title>
        <authorList>
            <person name="Boltyanskaya Y."/>
            <person name="Kevbrin V."/>
            <person name="Detkova E."/>
            <person name="Grouzdev D.S."/>
            <person name="Koziaeva V."/>
            <person name="Zhilina T."/>
        </authorList>
    </citation>
    <scope>NUCLEOTIDE SEQUENCE</scope>
    <source>
        <strain evidence="12">Z-7014</strain>
    </source>
</reference>
<sequence>MFARIKADFKAIFSRDPAVNNVFEALIAYSGFHAIIIHRLAHQLYRVGLRTIPRIISQISRFLTGIEIHPGAEIKGGLFIDHGMGVVIGETTVIGENVTIYQGVTLGGTGNEKGKRHPTIGNNVVIGTGAKVLGSFEVKDNVKIGAGSVVLSEVPANATVIGIPGRIVKKDGQRIHAARDLDHADLPDPIGERLLDLEKEMDELRDEIINQYSNKKIS</sequence>
<keyword evidence="8 10" id="KW-0012">Acyltransferase</keyword>
<evidence type="ECO:0000256" key="3">
    <source>
        <dbReference type="ARBA" id="ARBA00013266"/>
    </source>
</evidence>
<proteinExistence type="inferred from homology"/>
<dbReference type="GO" id="GO:0005737">
    <property type="term" value="C:cytoplasm"/>
    <property type="evidence" value="ECO:0007669"/>
    <property type="project" value="InterPro"/>
</dbReference>
<dbReference type="CDD" id="cd03354">
    <property type="entry name" value="LbH_SAT"/>
    <property type="match status" value="1"/>
</dbReference>
<organism evidence="12 13">
    <name type="scientific">Halonatronomonas betaini</name>
    <dbReference type="NCBI Taxonomy" id="2778430"/>
    <lineage>
        <taxon>Bacteria</taxon>
        <taxon>Bacillati</taxon>
        <taxon>Bacillota</taxon>
        <taxon>Clostridia</taxon>
        <taxon>Halanaerobiales</taxon>
        <taxon>Halarsenatibacteraceae</taxon>
        <taxon>Halonatronomonas</taxon>
    </lineage>
</organism>
<dbReference type="InterPro" id="IPR053376">
    <property type="entry name" value="Serine_acetyltransferase"/>
</dbReference>
<name>A0A931F8U7_9FIRM</name>
<evidence type="ECO:0000259" key="11">
    <source>
        <dbReference type="Pfam" id="PF06426"/>
    </source>
</evidence>
<dbReference type="InterPro" id="IPR010493">
    <property type="entry name" value="Ser_AcTrfase_N"/>
</dbReference>
<dbReference type="InterPro" id="IPR001451">
    <property type="entry name" value="Hexapep"/>
</dbReference>
<keyword evidence="13" id="KW-1185">Reference proteome</keyword>
<dbReference type="AlphaFoldDB" id="A0A931F8U7"/>
<evidence type="ECO:0000256" key="4">
    <source>
        <dbReference type="ARBA" id="ARBA00018522"/>
    </source>
</evidence>
<dbReference type="PANTHER" id="PTHR42811">
    <property type="entry name" value="SERINE ACETYLTRANSFERASE"/>
    <property type="match status" value="1"/>
</dbReference>
<evidence type="ECO:0000256" key="10">
    <source>
        <dbReference type="PIRNR" id="PIRNR000441"/>
    </source>
</evidence>
<evidence type="ECO:0000256" key="9">
    <source>
        <dbReference type="ARBA" id="ARBA00049486"/>
    </source>
</evidence>
<comment type="caution">
    <text evidence="12">The sequence shown here is derived from an EMBL/GenBank/DDBJ whole genome shotgun (WGS) entry which is preliminary data.</text>
</comment>
<dbReference type="InterPro" id="IPR011004">
    <property type="entry name" value="Trimer_LpxA-like_sf"/>
</dbReference>
<evidence type="ECO:0000313" key="13">
    <source>
        <dbReference type="Proteomes" id="UP000621436"/>
    </source>
</evidence>
<dbReference type="PIRSF" id="PIRSF000441">
    <property type="entry name" value="CysE"/>
    <property type="match status" value="1"/>
</dbReference>
<keyword evidence="6 10" id="KW-0808">Transferase</keyword>
<dbReference type="Pfam" id="PF06426">
    <property type="entry name" value="SATase_N"/>
    <property type="match status" value="1"/>
</dbReference>
<dbReference type="Pfam" id="PF00132">
    <property type="entry name" value="Hexapep"/>
    <property type="match status" value="1"/>
</dbReference>
<evidence type="ECO:0000256" key="5">
    <source>
        <dbReference type="ARBA" id="ARBA00022605"/>
    </source>
</evidence>
<dbReference type="InterPro" id="IPR045304">
    <property type="entry name" value="LbH_SAT"/>
</dbReference>
<dbReference type="GO" id="GO:0006535">
    <property type="term" value="P:cysteine biosynthetic process from serine"/>
    <property type="evidence" value="ECO:0007669"/>
    <property type="project" value="InterPro"/>
</dbReference>
<evidence type="ECO:0000256" key="6">
    <source>
        <dbReference type="ARBA" id="ARBA00022679"/>
    </source>
</evidence>
<keyword evidence="5" id="KW-0028">Amino-acid biosynthesis</keyword>
<dbReference type="RefSeq" id="WP_270452401.1">
    <property type="nucleotide sequence ID" value="NZ_JADPIE010000001.1"/>
</dbReference>
<dbReference type="Gene3D" id="2.160.10.10">
    <property type="entry name" value="Hexapeptide repeat proteins"/>
    <property type="match status" value="1"/>
</dbReference>
<comment type="catalytic activity">
    <reaction evidence="9 10">
        <text>L-serine + acetyl-CoA = O-acetyl-L-serine + CoA</text>
        <dbReference type="Rhea" id="RHEA:24560"/>
        <dbReference type="ChEBI" id="CHEBI:33384"/>
        <dbReference type="ChEBI" id="CHEBI:57287"/>
        <dbReference type="ChEBI" id="CHEBI:57288"/>
        <dbReference type="ChEBI" id="CHEBI:58340"/>
        <dbReference type="EC" id="2.3.1.30"/>
    </reaction>
</comment>
<gene>
    <name evidence="12" type="primary">cysE</name>
    <name evidence="12" type="ORF">I0Q91_01450</name>
</gene>
<evidence type="ECO:0000256" key="2">
    <source>
        <dbReference type="ARBA" id="ARBA00007274"/>
    </source>
</evidence>
<dbReference type="Proteomes" id="UP000621436">
    <property type="component" value="Unassembled WGS sequence"/>
</dbReference>
<evidence type="ECO:0000256" key="8">
    <source>
        <dbReference type="ARBA" id="ARBA00023315"/>
    </source>
</evidence>
<dbReference type="SUPFAM" id="SSF51161">
    <property type="entry name" value="Trimeric LpxA-like enzymes"/>
    <property type="match status" value="1"/>
</dbReference>
<protein>
    <recommendedName>
        <fullName evidence="4 10">Serine acetyltransferase</fullName>
        <ecNumber evidence="3 10">2.3.1.30</ecNumber>
    </recommendedName>
</protein>
<dbReference type="EC" id="2.3.1.30" evidence="3 10"/>
<comment type="pathway">
    <text evidence="1">Amino-acid biosynthesis; L-cysteine biosynthesis; L-cysteine from L-serine: step 1/2.</text>
</comment>
<evidence type="ECO:0000313" key="12">
    <source>
        <dbReference type="EMBL" id="MBF8435734.1"/>
    </source>
</evidence>
<accession>A0A931F8U7</accession>
<feature type="domain" description="Serine acetyltransferase N-terminal" evidence="11">
    <location>
        <begin position="3"/>
        <end position="35"/>
    </location>
</feature>
<keyword evidence="7" id="KW-0198">Cysteine biosynthesis</keyword>
<comment type="similarity">
    <text evidence="2 10">Belongs to the transferase hexapeptide repeat family.</text>
</comment>
<evidence type="ECO:0000256" key="7">
    <source>
        <dbReference type="ARBA" id="ARBA00023192"/>
    </source>
</evidence>
<dbReference type="NCBIfam" id="NF041874">
    <property type="entry name" value="EPS_EpsC"/>
    <property type="match status" value="1"/>
</dbReference>
<dbReference type="NCBIfam" id="TIGR01172">
    <property type="entry name" value="cysE"/>
    <property type="match status" value="1"/>
</dbReference>
<dbReference type="InterPro" id="IPR042122">
    <property type="entry name" value="Ser_AcTrfase_N_sf"/>
</dbReference>
<dbReference type="Gene3D" id="1.10.3130.10">
    <property type="entry name" value="serine acetyltransferase, domain 1"/>
    <property type="match status" value="1"/>
</dbReference>
<dbReference type="EMBL" id="JADPIE010000001">
    <property type="protein sequence ID" value="MBF8435734.1"/>
    <property type="molecule type" value="Genomic_DNA"/>
</dbReference>
<dbReference type="InterPro" id="IPR005881">
    <property type="entry name" value="Ser_O-AcTrfase"/>
</dbReference>